<keyword evidence="3" id="KW-1185">Reference proteome</keyword>
<feature type="non-terminal residue" evidence="2">
    <location>
        <position position="1"/>
    </location>
</feature>
<name>A0A195F127_9HYME</name>
<gene>
    <name evidence="2" type="ORF">ALC56_11880</name>
</gene>
<evidence type="ECO:0000313" key="3">
    <source>
        <dbReference type="Proteomes" id="UP000078541"/>
    </source>
</evidence>
<organism evidence="2 3">
    <name type="scientific">Trachymyrmex septentrionalis</name>
    <dbReference type="NCBI Taxonomy" id="34720"/>
    <lineage>
        <taxon>Eukaryota</taxon>
        <taxon>Metazoa</taxon>
        <taxon>Ecdysozoa</taxon>
        <taxon>Arthropoda</taxon>
        <taxon>Hexapoda</taxon>
        <taxon>Insecta</taxon>
        <taxon>Pterygota</taxon>
        <taxon>Neoptera</taxon>
        <taxon>Endopterygota</taxon>
        <taxon>Hymenoptera</taxon>
        <taxon>Apocrita</taxon>
        <taxon>Aculeata</taxon>
        <taxon>Formicoidea</taxon>
        <taxon>Formicidae</taxon>
        <taxon>Myrmicinae</taxon>
        <taxon>Trachymyrmex</taxon>
    </lineage>
</organism>
<dbReference type="AlphaFoldDB" id="A0A195F127"/>
<protein>
    <submittedName>
        <fullName evidence="2">Uncharacterized protein</fullName>
    </submittedName>
</protein>
<reference evidence="2 3" key="1">
    <citation type="submission" date="2016-03" db="EMBL/GenBank/DDBJ databases">
        <title>Trachymyrmex septentrionalis WGS genome.</title>
        <authorList>
            <person name="Nygaard S."/>
            <person name="Hu H."/>
            <person name="Boomsma J."/>
            <person name="Zhang G."/>
        </authorList>
    </citation>
    <scope>NUCLEOTIDE SEQUENCE [LARGE SCALE GENOMIC DNA]</scope>
    <source>
        <strain evidence="2">Tsep2-gDNA-1</strain>
        <tissue evidence="2">Whole body</tissue>
    </source>
</reference>
<dbReference type="Proteomes" id="UP000078541">
    <property type="component" value="Unassembled WGS sequence"/>
</dbReference>
<keyword evidence="1" id="KW-0732">Signal</keyword>
<feature type="chain" id="PRO_5008271121" evidence="1">
    <location>
        <begin position="20"/>
        <end position="167"/>
    </location>
</feature>
<dbReference type="EMBL" id="KQ981891">
    <property type="protein sequence ID" value="KYN33804.1"/>
    <property type="molecule type" value="Genomic_DNA"/>
</dbReference>
<proteinExistence type="predicted"/>
<accession>A0A195F127</accession>
<evidence type="ECO:0000313" key="2">
    <source>
        <dbReference type="EMBL" id="KYN33804.1"/>
    </source>
</evidence>
<evidence type="ECO:0000256" key="1">
    <source>
        <dbReference type="SAM" id="SignalP"/>
    </source>
</evidence>
<feature type="signal peptide" evidence="1">
    <location>
        <begin position="1"/>
        <end position="19"/>
    </location>
</feature>
<sequence length="167" mass="18412">SSGCRLIFWWLSRLSPTLVDDADRASKRVQLTNEPTPSLVPTSAATPHNPLSLPVSSLPLPSFSVFNAAYRIYLTGLPAPSSRTSRIAGVRRDNAKPIRSASGVMRRDARVERDLLAVKAASQPDNSKGQIRASWLVEFIDAGGGGWRRRRMTAGKRKRFSRGVTRR</sequence>